<dbReference type="InterPro" id="IPR036366">
    <property type="entry name" value="PGBDSf"/>
</dbReference>
<gene>
    <name evidence="2" type="ORF">ACE1CI_29230</name>
</gene>
<dbReference type="InterPro" id="IPR002477">
    <property type="entry name" value="Peptidoglycan-bd-like"/>
</dbReference>
<feature type="domain" description="Peptidoglycan binding-like" evidence="1">
    <location>
        <begin position="98"/>
        <end position="158"/>
    </location>
</feature>
<evidence type="ECO:0000313" key="3">
    <source>
        <dbReference type="Proteomes" id="UP001576784"/>
    </source>
</evidence>
<organism evidence="2 3">
    <name type="scientific">Floridaenema flaviceps BLCC-F50</name>
    <dbReference type="NCBI Taxonomy" id="3153642"/>
    <lineage>
        <taxon>Bacteria</taxon>
        <taxon>Bacillati</taxon>
        <taxon>Cyanobacteriota</taxon>
        <taxon>Cyanophyceae</taxon>
        <taxon>Oscillatoriophycideae</taxon>
        <taxon>Aerosakkonematales</taxon>
        <taxon>Aerosakkonemataceae</taxon>
        <taxon>Floridanema</taxon>
        <taxon>Floridanema flaviceps</taxon>
    </lineage>
</organism>
<dbReference type="RefSeq" id="WP_413266635.1">
    <property type="nucleotide sequence ID" value="NZ_JBHFNR010000231.1"/>
</dbReference>
<protein>
    <submittedName>
        <fullName evidence="2">Peptidoglycan-binding protein</fullName>
    </submittedName>
</protein>
<dbReference type="EMBL" id="JBHFNR010000231">
    <property type="protein sequence ID" value="MFB2897017.1"/>
    <property type="molecule type" value="Genomic_DNA"/>
</dbReference>
<sequence>MHADQTTHSTLTPGSNNNDVNEVKYLQQQLNLFYHSYISVDGYFGNITTEYVKKFQADCGLKVNGIVGSQTWNYLDDIVPYANKLHSTLSQSKNNNPSEVKYLQAQLNQATRQGKSGSTTLVVNGKFDDKTTTRVKQFQSDFGLTADGIVGNKTWSVLEDALLKS</sequence>
<dbReference type="Pfam" id="PF01471">
    <property type="entry name" value="PG_binding_1"/>
    <property type="match status" value="2"/>
</dbReference>
<feature type="domain" description="Peptidoglycan binding-like" evidence="1">
    <location>
        <begin position="21"/>
        <end position="74"/>
    </location>
</feature>
<dbReference type="InterPro" id="IPR036365">
    <property type="entry name" value="PGBD-like_sf"/>
</dbReference>
<name>A0ABV4Y164_9CYAN</name>
<dbReference type="SUPFAM" id="SSF47090">
    <property type="entry name" value="PGBD-like"/>
    <property type="match status" value="2"/>
</dbReference>
<proteinExistence type="predicted"/>
<evidence type="ECO:0000259" key="1">
    <source>
        <dbReference type="Pfam" id="PF01471"/>
    </source>
</evidence>
<dbReference type="PANTHER" id="PTHR41533">
    <property type="entry name" value="L,D-TRANSPEPTIDASE HI_1667-RELATED"/>
    <property type="match status" value="1"/>
</dbReference>
<reference evidence="2 3" key="1">
    <citation type="submission" date="2024-09" db="EMBL/GenBank/DDBJ databases">
        <title>Floridaenema gen nov. (Aerosakkonemataceae, Aerosakkonematales ord. nov., Cyanobacteria) from benthic tropical and subtropical fresh waters, with the description of four new species.</title>
        <authorList>
            <person name="Moretto J.A."/>
            <person name="Berthold D.E."/>
            <person name="Lefler F.W."/>
            <person name="Huang I.-S."/>
            <person name="Laughinghouse H. IV."/>
        </authorList>
    </citation>
    <scope>NUCLEOTIDE SEQUENCE [LARGE SCALE GENOMIC DNA]</scope>
    <source>
        <strain evidence="2 3">BLCC-F50</strain>
    </source>
</reference>
<keyword evidence="3" id="KW-1185">Reference proteome</keyword>
<dbReference type="InterPro" id="IPR052905">
    <property type="entry name" value="LD-transpeptidase_YkuD-like"/>
</dbReference>
<evidence type="ECO:0000313" key="2">
    <source>
        <dbReference type="EMBL" id="MFB2897017.1"/>
    </source>
</evidence>
<dbReference type="PANTHER" id="PTHR41533:SF1">
    <property type="entry name" value="L,D-TRANSPEPTIDASE YCBB-RELATED"/>
    <property type="match status" value="1"/>
</dbReference>
<dbReference type="Gene3D" id="1.10.101.10">
    <property type="entry name" value="PGBD-like superfamily/PGBD"/>
    <property type="match status" value="2"/>
</dbReference>
<accession>A0ABV4Y164</accession>
<comment type="caution">
    <text evidence="2">The sequence shown here is derived from an EMBL/GenBank/DDBJ whole genome shotgun (WGS) entry which is preliminary data.</text>
</comment>
<dbReference type="Proteomes" id="UP001576784">
    <property type="component" value="Unassembled WGS sequence"/>
</dbReference>